<feature type="non-terminal residue" evidence="5">
    <location>
        <position position="1"/>
    </location>
</feature>
<feature type="domain" description="K Homology" evidence="4">
    <location>
        <begin position="1"/>
        <end position="67"/>
    </location>
</feature>
<evidence type="ECO:0000256" key="1">
    <source>
        <dbReference type="ARBA" id="ARBA00022737"/>
    </source>
</evidence>
<evidence type="ECO:0000313" key="6">
    <source>
        <dbReference type="Proteomes" id="UP000078348"/>
    </source>
</evidence>
<keyword evidence="2" id="KW-0694">RNA-binding</keyword>
<dbReference type="SMART" id="SM00322">
    <property type="entry name" value="KH"/>
    <property type="match status" value="3"/>
</dbReference>
<dbReference type="InterPro" id="IPR004088">
    <property type="entry name" value="KH_dom_type_1"/>
</dbReference>
<protein>
    <recommendedName>
        <fullName evidence="4">K Homology domain-containing protein</fullName>
    </recommendedName>
</protein>
<dbReference type="InterPro" id="IPR004087">
    <property type="entry name" value="KH_dom"/>
</dbReference>
<evidence type="ECO:0000256" key="3">
    <source>
        <dbReference type="SAM" id="MobiDB-lite"/>
    </source>
</evidence>
<reference evidence="5 6" key="1">
    <citation type="submission" date="2016-05" db="EMBL/GenBank/DDBJ databases">
        <title>Nuclear genome of Blastocystis sp. subtype 1 NandII.</title>
        <authorList>
            <person name="Gentekaki E."/>
            <person name="Curtis B."/>
            <person name="Stairs C."/>
            <person name="Eme L."/>
            <person name="Herman E."/>
            <person name="Klimes V."/>
            <person name="Arias M.C."/>
            <person name="Elias M."/>
            <person name="Hilliou F."/>
            <person name="Klute M."/>
            <person name="Malik S.-B."/>
            <person name="Pightling A."/>
            <person name="Rachubinski R."/>
            <person name="Salas D."/>
            <person name="Schlacht A."/>
            <person name="Suga H."/>
            <person name="Archibald J."/>
            <person name="Ball S.G."/>
            <person name="Clark G."/>
            <person name="Dacks J."/>
            <person name="Van Der Giezen M."/>
            <person name="Tsaousis A."/>
            <person name="Roger A."/>
        </authorList>
    </citation>
    <scope>NUCLEOTIDE SEQUENCE [LARGE SCALE GENOMIC DNA]</scope>
    <source>
        <strain evidence="6">ATCC 50177 / NandII</strain>
    </source>
</reference>
<dbReference type="InterPro" id="IPR036612">
    <property type="entry name" value="KH_dom_type_1_sf"/>
</dbReference>
<sequence>KELSCTAKQAQFLASDRGEVRAAIERATGVFIRVPRELPAIGPTQITVRGNARQVGEALPLVSEALQGLVREVLKFDGEELARLLHESDLQVQRLALEARCRIRSDEAAKEMCVVGPKEGVALVRERVFEQLAALAPEHYRVVPVEAAARLGLEDMAKRIQAYCGKHACSVRVAGDVVLVHASEALEEVLGAVKTWVEEAAAQNCLVAVEKEAIPFVIGAKGARINGISKESGAEVHILDDTFVHIAGKPEAVQKAKALVEAALEEYAACHASFVIDEALVGAVKGARNARVMAIQREFMVRVSIDRDGRVSISGNDGKSVQQAREAVERAVEEAKQNPETVVSAGNAGSAGNTGSVWGARVARERPRREEEVDARSVWEKLKSAPLLPPGSAKKPVQLEMKKDVNRLLGLNEATVGGSDCYKSESGYSVAF</sequence>
<dbReference type="EMBL" id="LXWW01000101">
    <property type="protein sequence ID" value="OAO16055.1"/>
    <property type="molecule type" value="Genomic_DNA"/>
</dbReference>
<evidence type="ECO:0000256" key="2">
    <source>
        <dbReference type="PROSITE-ProRule" id="PRU00117"/>
    </source>
</evidence>
<dbReference type="OrthoDB" id="10027144at2759"/>
<organism evidence="5 6">
    <name type="scientific">Blastocystis sp. subtype 1 (strain ATCC 50177 / NandII)</name>
    <dbReference type="NCBI Taxonomy" id="478820"/>
    <lineage>
        <taxon>Eukaryota</taxon>
        <taxon>Sar</taxon>
        <taxon>Stramenopiles</taxon>
        <taxon>Bigyra</taxon>
        <taxon>Opalozoa</taxon>
        <taxon>Opalinata</taxon>
        <taxon>Blastocystidae</taxon>
        <taxon>Blastocystis</taxon>
    </lineage>
</organism>
<gene>
    <name evidence="5" type="ORF">AV274_2209</name>
</gene>
<dbReference type="AlphaFoldDB" id="A0A196SG70"/>
<feature type="region of interest" description="Disordered" evidence="3">
    <location>
        <begin position="335"/>
        <end position="355"/>
    </location>
</feature>
<dbReference type="PANTHER" id="PTHR10288">
    <property type="entry name" value="KH DOMAIN CONTAINING RNA BINDING PROTEIN"/>
    <property type="match status" value="1"/>
</dbReference>
<accession>A0A196SG70</accession>
<evidence type="ECO:0000313" key="5">
    <source>
        <dbReference type="EMBL" id="OAO16055.1"/>
    </source>
</evidence>
<feature type="domain" description="K Homology" evidence="4">
    <location>
        <begin position="268"/>
        <end position="333"/>
    </location>
</feature>
<keyword evidence="6" id="KW-1185">Reference proteome</keyword>
<dbReference type="GO" id="GO:0003723">
    <property type="term" value="F:RNA binding"/>
    <property type="evidence" value="ECO:0007669"/>
    <property type="project" value="UniProtKB-UniRule"/>
</dbReference>
<dbReference type="Proteomes" id="UP000078348">
    <property type="component" value="Unassembled WGS sequence"/>
</dbReference>
<dbReference type="Pfam" id="PF00013">
    <property type="entry name" value="KH_1"/>
    <property type="match status" value="2"/>
</dbReference>
<comment type="caution">
    <text evidence="5">The sequence shown here is derived from an EMBL/GenBank/DDBJ whole genome shotgun (WGS) entry which is preliminary data.</text>
</comment>
<evidence type="ECO:0000259" key="4">
    <source>
        <dbReference type="SMART" id="SM00322"/>
    </source>
</evidence>
<dbReference type="PROSITE" id="PS50084">
    <property type="entry name" value="KH_TYPE_1"/>
    <property type="match status" value="2"/>
</dbReference>
<dbReference type="Gene3D" id="3.30.1370.10">
    <property type="entry name" value="K Homology domain, type 1"/>
    <property type="match status" value="2"/>
</dbReference>
<dbReference type="SUPFAM" id="SSF54791">
    <property type="entry name" value="Eukaryotic type KH-domain (KH-domain type I)"/>
    <property type="match status" value="3"/>
</dbReference>
<dbReference type="STRING" id="478820.A0A196SG70"/>
<keyword evidence="1" id="KW-0677">Repeat</keyword>
<feature type="compositionally biased region" description="Low complexity" evidence="3">
    <location>
        <begin position="341"/>
        <end position="355"/>
    </location>
</feature>
<feature type="domain" description="K Homology" evidence="4">
    <location>
        <begin position="201"/>
        <end position="265"/>
    </location>
</feature>
<proteinExistence type="predicted"/>
<name>A0A196SG70_BLAHN</name>